<dbReference type="KEGG" id="acru:HHL28_17215"/>
<dbReference type="Gene3D" id="1.10.3990.20">
    <property type="entry name" value="protein bp1543"/>
    <property type="match status" value="1"/>
</dbReference>
<dbReference type="EMBL" id="CP051775">
    <property type="protein sequence ID" value="QJE74571.1"/>
    <property type="molecule type" value="Genomic_DNA"/>
</dbReference>
<sequence length="128" mass="14305">MAAKRRPPVIPDDTAPESMKAVCRNVVVGGRRTSIRMEPLQWESLAEICRREGRATNDVVALIDQKRGDSALTAALRIFILSYFRSAADPVPTPAHALAGMAEEQASFRHERHYSPVFERALDVFESR</sequence>
<reference evidence="2" key="1">
    <citation type="submission" date="2020-04" db="EMBL/GenBank/DDBJ databases">
        <title>A desert anoxygenic phototrophic bacterium fixes CO2 using RubisCO under aerobic conditions.</title>
        <authorList>
            <person name="Tang K."/>
        </authorList>
    </citation>
    <scope>NUCLEOTIDE SEQUENCE [LARGE SCALE GENOMIC DNA]</scope>
    <source>
        <strain evidence="2">MIMtkB3</strain>
    </source>
</reference>
<proteinExistence type="predicted"/>
<organism evidence="2 3">
    <name type="scientific">Aerophototrophica crusticola</name>
    <dbReference type="NCBI Taxonomy" id="1709002"/>
    <lineage>
        <taxon>Bacteria</taxon>
        <taxon>Pseudomonadati</taxon>
        <taxon>Pseudomonadota</taxon>
        <taxon>Alphaproteobacteria</taxon>
        <taxon>Rhodospirillales</taxon>
        <taxon>Rhodospirillaceae</taxon>
        <taxon>Aerophototrophica</taxon>
    </lineage>
</organism>
<dbReference type="InterPro" id="IPR038268">
    <property type="entry name" value="RHH_sf"/>
</dbReference>
<dbReference type="InterPro" id="IPR027373">
    <property type="entry name" value="RHH_dom"/>
</dbReference>
<accession>A0A858RB54</accession>
<evidence type="ECO:0000313" key="3">
    <source>
        <dbReference type="Proteomes" id="UP000501891"/>
    </source>
</evidence>
<name>A0A858RB54_9PROT</name>
<evidence type="ECO:0000313" key="2">
    <source>
        <dbReference type="EMBL" id="QJE74571.1"/>
    </source>
</evidence>
<gene>
    <name evidence="2" type="ORF">HHL28_17215</name>
</gene>
<protein>
    <submittedName>
        <fullName evidence="2">Ribbon-helix-helix domain-containing protein</fullName>
    </submittedName>
</protein>
<dbReference type="Pfam" id="PF13467">
    <property type="entry name" value="RHH_4"/>
    <property type="match status" value="1"/>
</dbReference>
<keyword evidence="3" id="KW-1185">Reference proteome</keyword>
<dbReference type="Proteomes" id="UP000501891">
    <property type="component" value="Chromosome"/>
</dbReference>
<evidence type="ECO:0000259" key="1">
    <source>
        <dbReference type="Pfam" id="PF13467"/>
    </source>
</evidence>
<dbReference type="AlphaFoldDB" id="A0A858RB54"/>
<feature type="domain" description="Ribbon-helix-helix" evidence="1">
    <location>
        <begin position="22"/>
        <end position="84"/>
    </location>
</feature>